<dbReference type="PANTHER" id="PTHR33563:SF6">
    <property type="entry name" value="USPA DOMAIN-CONTAINING PROTEIN"/>
    <property type="match status" value="1"/>
</dbReference>
<dbReference type="InterPro" id="IPR002812">
    <property type="entry name" value="DHQS"/>
</dbReference>
<accession>A0ABD1Y5Z2</accession>
<evidence type="ECO:0000313" key="1">
    <source>
        <dbReference type="EMBL" id="KAL2622193.1"/>
    </source>
</evidence>
<name>A0ABD1Y5Z2_9MARC</name>
<comment type="caution">
    <text evidence="1">The sequence shown here is derived from an EMBL/GenBank/DDBJ whole genome shotgun (WGS) entry which is preliminary data.</text>
</comment>
<proteinExistence type="predicted"/>
<protein>
    <submittedName>
        <fullName evidence="1">Uncharacterized protein</fullName>
    </submittedName>
</protein>
<dbReference type="InterPro" id="IPR014729">
    <property type="entry name" value="Rossmann-like_a/b/a_fold"/>
</dbReference>
<reference evidence="1 2" key="1">
    <citation type="submission" date="2024-09" db="EMBL/GenBank/DDBJ databases">
        <title>Chromosome-scale assembly of Riccia fluitans.</title>
        <authorList>
            <person name="Paukszto L."/>
            <person name="Sawicki J."/>
            <person name="Karawczyk K."/>
            <person name="Piernik-Szablinska J."/>
            <person name="Szczecinska M."/>
            <person name="Mazdziarz M."/>
        </authorList>
    </citation>
    <scope>NUCLEOTIDE SEQUENCE [LARGE SCALE GENOMIC DNA]</scope>
    <source>
        <strain evidence="1">Rf_01</strain>
        <tissue evidence="1">Aerial parts of the thallus</tissue>
    </source>
</reference>
<dbReference type="EMBL" id="JBHFFA010000006">
    <property type="protein sequence ID" value="KAL2622193.1"/>
    <property type="molecule type" value="Genomic_DNA"/>
</dbReference>
<organism evidence="1 2">
    <name type="scientific">Riccia fluitans</name>
    <dbReference type="NCBI Taxonomy" id="41844"/>
    <lineage>
        <taxon>Eukaryota</taxon>
        <taxon>Viridiplantae</taxon>
        <taxon>Streptophyta</taxon>
        <taxon>Embryophyta</taxon>
        <taxon>Marchantiophyta</taxon>
        <taxon>Marchantiopsida</taxon>
        <taxon>Marchantiidae</taxon>
        <taxon>Marchantiales</taxon>
        <taxon>Ricciaceae</taxon>
        <taxon>Riccia</taxon>
    </lineage>
</organism>
<evidence type="ECO:0000313" key="2">
    <source>
        <dbReference type="Proteomes" id="UP001605036"/>
    </source>
</evidence>
<dbReference type="AlphaFoldDB" id="A0ABD1Y5Z2"/>
<gene>
    <name evidence="1" type="ORF">R1flu_002398</name>
</gene>
<dbReference type="PANTHER" id="PTHR33563">
    <property type="match status" value="1"/>
</dbReference>
<dbReference type="Proteomes" id="UP001605036">
    <property type="component" value="Unassembled WGS sequence"/>
</dbReference>
<dbReference type="Gene3D" id="3.40.50.620">
    <property type="entry name" value="HUPs"/>
    <property type="match status" value="1"/>
</dbReference>
<sequence>MTTSLLSSQELNTFNSGEWLSEEESSQAPGSPLSRNGEALRVMVVVNASKVLTTDALEWALINVVQPGDTVTLLGVIPDGDTICGVNLKIALQVFLTRLSTCWQGNEEFQDHQQLLEDEVSRKKAMFQSSNMLQHFYRICEKKGVNLDVKIATGMTKYVITQQAESLQAAWVVLDVAFRRNRRYYEHHLQSNVVLMKRANVGDIVRVSYF</sequence>
<keyword evidence="2" id="KW-1185">Reference proteome</keyword>
<dbReference type="SUPFAM" id="SSF52402">
    <property type="entry name" value="Adenine nucleotide alpha hydrolases-like"/>
    <property type="match status" value="1"/>
</dbReference>